<name>A0A5Q0GWD8_SACSY</name>
<evidence type="ECO:0000256" key="1">
    <source>
        <dbReference type="SAM" id="MobiDB-lite"/>
    </source>
</evidence>
<keyword evidence="3" id="KW-1185">Reference proteome</keyword>
<dbReference type="KEGG" id="ssyi:EKG83_10320"/>
<dbReference type="CDD" id="cd00719">
    <property type="entry name" value="GIY-YIG_SF"/>
    <property type="match status" value="1"/>
</dbReference>
<evidence type="ECO:0000313" key="3">
    <source>
        <dbReference type="Proteomes" id="UP000325787"/>
    </source>
</evidence>
<proteinExistence type="predicted"/>
<dbReference type="Proteomes" id="UP000325787">
    <property type="component" value="Chromosome"/>
</dbReference>
<evidence type="ECO:0000313" key="2">
    <source>
        <dbReference type="EMBL" id="QFZ17824.1"/>
    </source>
</evidence>
<feature type="compositionally biased region" description="Pro residues" evidence="1">
    <location>
        <begin position="128"/>
        <end position="140"/>
    </location>
</feature>
<feature type="compositionally biased region" description="Low complexity" evidence="1">
    <location>
        <begin position="145"/>
        <end position="161"/>
    </location>
</feature>
<organism evidence="2 3">
    <name type="scientific">Saccharothrix syringae</name>
    <name type="common">Nocardiopsis syringae</name>
    <dbReference type="NCBI Taxonomy" id="103733"/>
    <lineage>
        <taxon>Bacteria</taxon>
        <taxon>Bacillati</taxon>
        <taxon>Actinomycetota</taxon>
        <taxon>Actinomycetes</taxon>
        <taxon>Pseudonocardiales</taxon>
        <taxon>Pseudonocardiaceae</taxon>
        <taxon>Saccharothrix</taxon>
    </lineage>
</organism>
<dbReference type="AlphaFoldDB" id="A0A5Q0GWD8"/>
<sequence>MRNVSVQEFAESLRELHVTCGKPSYAKICGLARGHALSPPTISEVLNGKRMPKVEFVVSFVRAVLRHRDGADLGPRHDAEVRRWRLRWQQAQLAPRACRPPRGRPSARPADREPPARVPPTTRQPVAPANPHPVDPPLADPHPVDPALADPHPVDPAAADPIRWDPNPVDRVLLDRALSARDARGRRWSEARHGCWALYDPDGNAVHIGQTDRTLAAAVREHLADPGTARLLEAQEVAELELWPAWGAPDQPALDRLERAVWRRALGGDDDLPPSARFPLLDERARHDGDVRIARQAEGLARLSAAVLAGRGDGEATRRALAVQAARLARLTAARFAVVTGRPTAELGDA</sequence>
<accession>A0A5Q0GWD8</accession>
<dbReference type="OrthoDB" id="3686457at2"/>
<dbReference type="EMBL" id="CP034550">
    <property type="protein sequence ID" value="QFZ17824.1"/>
    <property type="molecule type" value="Genomic_DNA"/>
</dbReference>
<dbReference type="RefSeq" id="WP_033435162.1">
    <property type="nucleotide sequence ID" value="NZ_CP034550.1"/>
</dbReference>
<gene>
    <name evidence="2" type="ORF">EKG83_10320</name>
</gene>
<reference evidence="3" key="1">
    <citation type="journal article" date="2021" name="Curr. Microbiol.">
        <title>Complete genome of nocamycin-producing strain Saccharothrix syringae NRRL B-16468 reveals the biosynthetic potential for secondary metabolites.</title>
        <authorList>
            <person name="Mo X."/>
            <person name="Yang S."/>
        </authorList>
    </citation>
    <scope>NUCLEOTIDE SEQUENCE [LARGE SCALE GENOMIC DNA]</scope>
    <source>
        <strain evidence="3">ATCC 51364 / DSM 43886 / JCM 6844 / KCTC 9398 / NBRC 14523 / NRRL B-16468 / INA 2240</strain>
    </source>
</reference>
<protein>
    <submittedName>
        <fullName evidence="2">Uncharacterized protein</fullName>
    </submittedName>
</protein>
<feature type="region of interest" description="Disordered" evidence="1">
    <location>
        <begin position="92"/>
        <end position="166"/>
    </location>
</feature>